<proteinExistence type="predicted"/>
<dbReference type="InterPro" id="IPR038576">
    <property type="entry name" value="Methyltransf_Zn-bd_dom_put_sf"/>
</dbReference>
<dbReference type="Gene3D" id="3.40.50.720">
    <property type="entry name" value="NAD(P)-binding Rossmann-like Domain"/>
    <property type="match status" value="1"/>
</dbReference>
<reference evidence="3" key="1">
    <citation type="submission" date="2015-03" db="EMBL/GenBank/DDBJ databases">
        <title>MIGS Cultured Bacterial/Archaeal sample from Brevibacillus laterosporus.</title>
        <authorList>
            <person name="Zeng D."/>
            <person name="Zhu L."/>
            <person name="Dong G."/>
            <person name="Ye W."/>
            <person name="Ren D."/>
            <person name="Wu L."/>
            <person name="Xu J."/>
            <person name="Li G."/>
            <person name="Guo L."/>
        </authorList>
    </citation>
    <scope>NUCLEOTIDE SEQUENCE</scope>
    <source>
        <strain evidence="3">B9</strain>
    </source>
</reference>
<gene>
    <name evidence="3" type="ORF">EX87_11910</name>
</gene>
<organism evidence="3">
    <name type="scientific">Brevibacillus laterosporus</name>
    <name type="common">Bacillus laterosporus</name>
    <dbReference type="NCBI Taxonomy" id="1465"/>
    <lineage>
        <taxon>Bacteria</taxon>
        <taxon>Bacillati</taxon>
        <taxon>Bacillota</taxon>
        <taxon>Bacilli</taxon>
        <taxon>Bacillales</taxon>
        <taxon>Paenibacillaceae</taxon>
        <taxon>Brevibacillus</taxon>
    </lineage>
</organism>
<evidence type="ECO:0000259" key="2">
    <source>
        <dbReference type="Pfam" id="PF08484"/>
    </source>
</evidence>
<accession>A0A0F7BZX6</accession>
<dbReference type="AlphaFoldDB" id="A0A0F7BZX6"/>
<dbReference type="Gene3D" id="6.10.250.3100">
    <property type="match status" value="1"/>
</dbReference>
<keyword evidence="3" id="KW-0489">Methyltransferase</keyword>
<dbReference type="Gene3D" id="3.40.50.150">
    <property type="entry name" value="Vaccinia Virus protein VP39"/>
    <property type="match status" value="1"/>
</dbReference>
<dbReference type="SUPFAM" id="SSF53335">
    <property type="entry name" value="S-adenosyl-L-methionine-dependent methyltransferases"/>
    <property type="match status" value="1"/>
</dbReference>
<dbReference type="PANTHER" id="PTHR43861">
    <property type="entry name" value="TRANS-ACONITATE 2-METHYLTRANSFERASE-RELATED"/>
    <property type="match status" value="1"/>
</dbReference>
<sequence length="409" mass="46819">MSDKKCRFCNSLLTHTFLDLGVSPLANSFISPDRVDDMEPFYPLHAYVCDKCFLVQVGQFESPDQIFNHYLYFSSYSSSWLSHAQKYTEMAIARFYLHHHSQVIEIASNDGYLLQYFHKHNIRTLGIEPAKNLAKICNDKGIPTRADFFGERLAKQLVQEGYKGDLIVANNVLAHVPELHDFIAGLKILLQPNGIITIEFPHVLQLILGKQFDTIYHEHFSYFSLLSVQSILSSHKLKVVDVEEIPTHGGSLRLFVKHSEDKDPIQPSVTKVLEKEQEHGLHQISTYLEFSKKVEQMKIDILSFFIKAHDMKKKIVGYGAPAKGNTLLHFCGIGKELLPYTVDQNPHKQGLILPGSRIPIKNPNEIQRTQPDYVLILPWNLKEEIMDECSYIRNWGGKFVVFVPEVEVL</sequence>
<dbReference type="PANTHER" id="PTHR43861:SF5">
    <property type="entry name" value="BLL5978 PROTEIN"/>
    <property type="match status" value="1"/>
</dbReference>
<feature type="domain" description="Methyltransferase putative zinc binding" evidence="1">
    <location>
        <begin position="6"/>
        <end position="67"/>
    </location>
</feature>
<dbReference type="InterPro" id="IPR013691">
    <property type="entry name" value="MeTrfase_14"/>
</dbReference>
<dbReference type="InterPro" id="IPR013630">
    <property type="entry name" value="Methyltransf_Zn-bd_dom_put"/>
</dbReference>
<feature type="domain" description="C-methyltransferase" evidence="2">
    <location>
        <begin position="246"/>
        <end position="404"/>
    </location>
</feature>
<evidence type="ECO:0000259" key="1">
    <source>
        <dbReference type="Pfam" id="PF08421"/>
    </source>
</evidence>
<dbReference type="Pfam" id="PF08484">
    <property type="entry name" value="Methyltransf_14"/>
    <property type="match status" value="1"/>
</dbReference>
<evidence type="ECO:0000313" key="3">
    <source>
        <dbReference type="EMBL" id="AKF94258.1"/>
    </source>
</evidence>
<name>A0A0F7BZX6_BRELA</name>
<dbReference type="GO" id="GO:0032259">
    <property type="term" value="P:methylation"/>
    <property type="evidence" value="ECO:0007669"/>
    <property type="project" value="UniProtKB-KW"/>
</dbReference>
<protein>
    <submittedName>
        <fullName evidence="3">SAM-dependent methyltransferase</fullName>
    </submittedName>
</protein>
<keyword evidence="3" id="KW-0808">Transferase</keyword>
<dbReference type="GO" id="GO:0008168">
    <property type="term" value="F:methyltransferase activity"/>
    <property type="evidence" value="ECO:0007669"/>
    <property type="project" value="UniProtKB-KW"/>
</dbReference>
<dbReference type="InterPro" id="IPR029063">
    <property type="entry name" value="SAM-dependent_MTases_sf"/>
</dbReference>
<dbReference type="RefSeq" id="WP_031413297.1">
    <property type="nucleotide sequence ID" value="NZ_CP011074.1"/>
</dbReference>
<dbReference type="Pfam" id="PF13489">
    <property type="entry name" value="Methyltransf_23"/>
    <property type="match status" value="1"/>
</dbReference>
<dbReference type="EMBL" id="CP011074">
    <property type="protein sequence ID" value="AKF94258.1"/>
    <property type="molecule type" value="Genomic_DNA"/>
</dbReference>
<dbReference type="Pfam" id="PF08421">
    <property type="entry name" value="Methyltransf_13"/>
    <property type="match status" value="1"/>
</dbReference>
<dbReference type="Gene3D" id="6.20.50.110">
    <property type="entry name" value="Methyltransferase, zinc-binding domain"/>
    <property type="match status" value="1"/>
</dbReference>